<proteinExistence type="predicted"/>
<gene>
    <name evidence="2" type="ORF">GSMUA_13230.1</name>
</gene>
<dbReference type="InterPro" id="IPR011990">
    <property type="entry name" value="TPR-like_helical_dom_sf"/>
</dbReference>
<protein>
    <submittedName>
        <fullName evidence="2">(wild Malaysian banana) hypothetical protein</fullName>
    </submittedName>
</protein>
<dbReference type="AlphaFoldDB" id="A0A8D7BBV7"/>
<evidence type="ECO:0000256" key="1">
    <source>
        <dbReference type="SAM" id="MobiDB-lite"/>
    </source>
</evidence>
<name>A0A8D7BBV7_MUSAM</name>
<evidence type="ECO:0000313" key="2">
    <source>
        <dbReference type="EMBL" id="CAG1864305.1"/>
    </source>
</evidence>
<dbReference type="EMBL" id="HG996475">
    <property type="protein sequence ID" value="CAG1864305.1"/>
    <property type="molecule type" value="Genomic_DNA"/>
</dbReference>
<feature type="region of interest" description="Disordered" evidence="1">
    <location>
        <begin position="96"/>
        <end position="170"/>
    </location>
</feature>
<feature type="compositionally biased region" description="Pro residues" evidence="1">
    <location>
        <begin position="126"/>
        <end position="163"/>
    </location>
</feature>
<feature type="compositionally biased region" description="Pro residues" evidence="1">
    <location>
        <begin position="103"/>
        <end position="118"/>
    </location>
</feature>
<accession>A0A8D7BBV7</accession>
<organism evidence="2">
    <name type="scientific">Musa acuminata subsp. malaccensis</name>
    <name type="common">Wild banana</name>
    <name type="synonym">Musa malaccensis</name>
    <dbReference type="NCBI Taxonomy" id="214687"/>
    <lineage>
        <taxon>Eukaryota</taxon>
        <taxon>Viridiplantae</taxon>
        <taxon>Streptophyta</taxon>
        <taxon>Embryophyta</taxon>
        <taxon>Tracheophyta</taxon>
        <taxon>Spermatophyta</taxon>
        <taxon>Magnoliopsida</taxon>
        <taxon>Liliopsida</taxon>
        <taxon>Zingiberales</taxon>
        <taxon>Musaceae</taxon>
        <taxon>Musa</taxon>
    </lineage>
</organism>
<sequence length="170" mass="17605">MNLCFFYEMRWRTPILSASSVRSLLREVAATKSLPQIAQLHQHLTAAGLTGDPFLSTKLLELYADAGDLPSALSLFAVLPSPSVFAWTPILALLSRSGHHPPAASPPTAPCASPPSPPTVTSSPPSSAPPPATTTPPPPPPSTPTPSSSPRPPPSPSPTPSSMPTPSRAI</sequence>
<dbReference type="Gene3D" id="1.25.40.10">
    <property type="entry name" value="Tetratricopeptide repeat domain"/>
    <property type="match status" value="1"/>
</dbReference>
<reference evidence="2" key="1">
    <citation type="submission" date="2021-03" db="EMBL/GenBank/DDBJ databases">
        <authorList>
            <consortium name="Genoscope - CEA"/>
            <person name="William W."/>
        </authorList>
    </citation>
    <scope>NUCLEOTIDE SEQUENCE</scope>
    <source>
        <strain evidence="2">Doubled-haploid Pahang</strain>
    </source>
</reference>